<evidence type="ECO:0000256" key="2">
    <source>
        <dbReference type="SAM" id="Coils"/>
    </source>
</evidence>
<dbReference type="PROSITE" id="PS50294">
    <property type="entry name" value="WD_REPEATS_REGION"/>
    <property type="match status" value="1"/>
</dbReference>
<dbReference type="GO" id="GO:0097361">
    <property type="term" value="C:cytosolic [4Fe-4S] assembly targeting complex"/>
    <property type="evidence" value="ECO:0007669"/>
    <property type="project" value="TreeGrafter"/>
</dbReference>
<dbReference type="FunFam" id="2.130.10.10:FF:002639">
    <property type="entry name" value="Uncharacterized protein"/>
    <property type="match status" value="1"/>
</dbReference>
<organism evidence="3 4">
    <name type="scientific">Paramecium pentaurelia</name>
    <dbReference type="NCBI Taxonomy" id="43138"/>
    <lineage>
        <taxon>Eukaryota</taxon>
        <taxon>Sar</taxon>
        <taxon>Alveolata</taxon>
        <taxon>Ciliophora</taxon>
        <taxon>Intramacronucleata</taxon>
        <taxon>Oligohymenophorea</taxon>
        <taxon>Peniculida</taxon>
        <taxon>Parameciidae</taxon>
        <taxon>Paramecium</taxon>
    </lineage>
</organism>
<dbReference type="InterPro" id="IPR001680">
    <property type="entry name" value="WD40_rpt"/>
</dbReference>
<evidence type="ECO:0000313" key="3">
    <source>
        <dbReference type="EMBL" id="CAD8198212.1"/>
    </source>
</evidence>
<gene>
    <name evidence="3" type="ORF">PPENT_87.1.T1180014</name>
</gene>
<proteinExistence type="predicted"/>
<dbReference type="SMART" id="SM00320">
    <property type="entry name" value="WD40"/>
    <property type="match status" value="4"/>
</dbReference>
<protein>
    <submittedName>
        <fullName evidence="3">Uncharacterized protein</fullName>
    </submittedName>
</protein>
<keyword evidence="4" id="KW-1185">Reference proteome</keyword>
<dbReference type="AlphaFoldDB" id="A0A8S1XBM3"/>
<dbReference type="PANTHER" id="PTHR19920">
    <property type="entry name" value="WD40 PROTEIN CIAO1"/>
    <property type="match status" value="1"/>
</dbReference>
<accession>A0A8S1XBM3</accession>
<sequence length="604" mass="70054">MLKPQVIESQQNLICMNKHDLPISQVVWDPKLNYDQRLLCTQCVEDYESETRTMGYKKVFQIIEEKQRMKIQEYENLLMPHINSVLQFQTAINTLKQNIIQQLDQLQRISEDWIKNLESTKKEISKYSFFQELDKLIKNEQNHFDENKHKKEIQLIHTEWSNQLTEKLDLFKNFQQYNDCLEILKKINQVEESLQLSPPLSPIKLLSERFSIKLPTQSKSSNQLSNLLGNSQISNSPFTYQLLPQMSHKQTYFCRAIAINHDNSLIIVACNSNIKIMEILLDSQLQLSSSTINSINEIEIKKTPKLLQLLQGEHQDFVNTLNFFRNTPSMLNSFLSGSKDSTIIIWSPTNFSSQLQPILWGPLFKLNGHSNSIRCLIIHPLSEDLVISGSDDSSIKFWSCATFFQQKCQWTCQQTINEHLDCVWGLSLNEDGNKLISCGEDKQILVMELSNKQQWEIKQQIQVEIQGMRICFINNNQFSFQACSGKALPNLHIYTLNPSSGLFSKSKDILVYGGGQPCVFYFPQQYIPSKQILISKNGCYVNLIRFQFSSFDEIQESQLEQSIHFGIECDGEIFGTISEDGEFLITWDSKSKDVQIRQYIERKQ</sequence>
<feature type="coiled-coil region" evidence="2">
    <location>
        <begin position="92"/>
        <end position="123"/>
    </location>
</feature>
<name>A0A8S1XBM3_9CILI</name>
<reference evidence="3" key="1">
    <citation type="submission" date="2021-01" db="EMBL/GenBank/DDBJ databases">
        <authorList>
            <consortium name="Genoscope - CEA"/>
            <person name="William W."/>
        </authorList>
    </citation>
    <scope>NUCLEOTIDE SEQUENCE</scope>
</reference>
<dbReference type="EMBL" id="CAJJDO010000118">
    <property type="protein sequence ID" value="CAD8198212.1"/>
    <property type="molecule type" value="Genomic_DNA"/>
</dbReference>
<dbReference type="PROSITE" id="PS50082">
    <property type="entry name" value="WD_REPEATS_2"/>
    <property type="match status" value="1"/>
</dbReference>
<keyword evidence="1" id="KW-0853">WD repeat</keyword>
<evidence type="ECO:0000256" key="1">
    <source>
        <dbReference type="PROSITE-ProRule" id="PRU00221"/>
    </source>
</evidence>
<comment type="caution">
    <text evidence="3">The sequence shown here is derived from an EMBL/GenBank/DDBJ whole genome shotgun (WGS) entry which is preliminary data.</text>
</comment>
<feature type="repeat" description="WD" evidence="1">
    <location>
        <begin position="366"/>
        <end position="399"/>
    </location>
</feature>
<dbReference type="Pfam" id="PF00400">
    <property type="entry name" value="WD40"/>
    <property type="match status" value="3"/>
</dbReference>
<dbReference type="PANTHER" id="PTHR19920:SF0">
    <property type="entry name" value="CYTOSOLIC IRON-SULFUR PROTEIN ASSEMBLY PROTEIN CIAO1-RELATED"/>
    <property type="match status" value="1"/>
</dbReference>
<dbReference type="OrthoDB" id="71437at2759"/>
<dbReference type="Proteomes" id="UP000689195">
    <property type="component" value="Unassembled WGS sequence"/>
</dbReference>
<evidence type="ECO:0000313" key="4">
    <source>
        <dbReference type="Proteomes" id="UP000689195"/>
    </source>
</evidence>
<keyword evidence="2" id="KW-0175">Coiled coil</keyword>
<dbReference type="GO" id="GO:0016226">
    <property type="term" value="P:iron-sulfur cluster assembly"/>
    <property type="evidence" value="ECO:0007669"/>
    <property type="project" value="TreeGrafter"/>
</dbReference>